<dbReference type="PANTHER" id="PTHR22298">
    <property type="entry name" value="ENDO-1,4-BETA-GLUCANASE"/>
    <property type="match status" value="1"/>
</dbReference>
<comment type="catalytic activity">
    <reaction evidence="6">
        <text>Endohydrolysis of (1-&gt;4)-beta-D-glucosidic linkages in cellulose, lichenin and cereal beta-D-glucans.</text>
        <dbReference type="EC" id="3.2.1.4"/>
    </reaction>
</comment>
<protein>
    <recommendedName>
        <fullName evidence="6">Endoglucanase</fullName>
        <ecNumber evidence="6">3.2.1.4</ecNumber>
    </recommendedName>
</protein>
<accession>A0A0B4N005</accession>
<dbReference type="InterPro" id="IPR018221">
    <property type="entry name" value="Glyco_hydro_9_His_AS"/>
</dbReference>
<dbReference type="EMBL" id="KJ631378">
    <property type="protein sequence ID" value="AIF25914.1"/>
    <property type="molecule type" value="Genomic_DNA"/>
</dbReference>
<dbReference type="InterPro" id="IPR012341">
    <property type="entry name" value="6hp_glycosidase-like_sf"/>
</dbReference>
<keyword evidence="6" id="KW-0136">Cellulose degradation</keyword>
<reference evidence="8" key="1">
    <citation type="submission" date="2014-03" db="EMBL/GenBank/DDBJ databases">
        <title>A sequence of cellulolytic fosmid clone of goat rumen metagenome.</title>
        <authorList>
            <person name="Lee K.-T."/>
            <person name="Kim J.-Y."/>
            <person name="Kim Y.-J."/>
            <person name="Ahn J.-H."/>
            <person name="Park M.-N."/>
            <person name="Kim J.-H."/>
            <person name="Kim T.-H."/>
        </authorList>
    </citation>
    <scope>NUCLEOTIDE SEQUENCE</scope>
</reference>
<keyword evidence="6" id="KW-0732">Signal</keyword>
<organism evidence="8">
    <name type="scientific">uncultured bacterium Ad_057_F22</name>
    <dbReference type="NCBI Taxonomy" id="1489292"/>
    <lineage>
        <taxon>Bacteria</taxon>
        <taxon>environmental samples</taxon>
    </lineage>
</organism>
<keyword evidence="3 5" id="KW-0326">Glycosidase</keyword>
<dbReference type="Gene3D" id="1.50.10.10">
    <property type="match status" value="1"/>
</dbReference>
<dbReference type="AlphaFoldDB" id="A0A0B4N005"/>
<dbReference type="PROSITE" id="PS00592">
    <property type="entry name" value="GH9_2"/>
    <property type="match status" value="1"/>
</dbReference>
<keyword evidence="1 5" id="KW-0378">Hydrolase</keyword>
<dbReference type="InterPro" id="IPR001701">
    <property type="entry name" value="Glyco_hydro_9"/>
</dbReference>
<dbReference type="InterPro" id="IPR008928">
    <property type="entry name" value="6-hairpin_glycosidase_sf"/>
</dbReference>
<evidence type="ECO:0000256" key="6">
    <source>
        <dbReference type="RuleBase" id="RU361166"/>
    </source>
</evidence>
<sequence length="584" mass="63721">MNCRKVIVSALSLMAFIPSAGLAALSTDDYIEAAWMTTRFFGAQRSGEGPNWILDGTNYTKSFTKDSYNGKDVSGGWFDCGDHVMYGQSQGYASYILALSYAEFTKGFYDLYTGDYSDYKESKDYTRKGGKPNEVRDLLEELRYEADFWVKAAISSSAFVTVKGDGNADHTKWVTAGKMSTLGQGEGGEPRYVKGDANDGFTPGMAAAMLAVMARVDPDEANKKKYLEAAKTAYSYAKSHKGVTNSGGFYESSWWDGRWKDGPFLGALELYRTTKEEKYKTEADEWYFDLDFSSGSYTRLNYSNVVPLSVVMAEAVFQWAPSSGSFYDAEQFLDNIYKKKAKNDIFMGETGGGGSFSVRSPAGGAFLYALMSNFYGDTKFDDIIEKNVAYLLGDNSNKKSYVVGFTKNGANAPKSPHHRGYYGNEDTGREVDSGLQPPEKNKLLGGLIAGDFNSGSHNGTVSAWNVNEVCVDMNAPLVGALGYILSKKAPVTMPGEEEKPDTVDVVPVVAKAPDFSLVQNGSTITLSGLDASAFDVQVFDLAGKMVEQFKGLQGTATLSLRAKGVLQVRVISAKSRHTFMVKSL</sequence>
<evidence type="ECO:0000256" key="1">
    <source>
        <dbReference type="ARBA" id="ARBA00022801"/>
    </source>
</evidence>
<feature type="domain" description="Glycoside hydrolase family 9" evidence="7">
    <location>
        <begin position="30"/>
        <end position="481"/>
    </location>
</feature>
<evidence type="ECO:0000313" key="8">
    <source>
        <dbReference type="EMBL" id="AIF25914.1"/>
    </source>
</evidence>
<dbReference type="Pfam" id="PF00759">
    <property type="entry name" value="Glyco_hydro_9"/>
    <property type="match status" value="1"/>
</dbReference>
<name>A0A0B4N005_9BACT</name>
<feature type="chain" id="PRO_5005110553" description="Endoglucanase" evidence="6">
    <location>
        <begin position="24"/>
        <end position="584"/>
    </location>
</feature>
<dbReference type="SUPFAM" id="SSF48208">
    <property type="entry name" value="Six-hairpin glycosidases"/>
    <property type="match status" value="1"/>
</dbReference>
<dbReference type="EC" id="3.2.1.4" evidence="6"/>
<evidence type="ECO:0000256" key="4">
    <source>
        <dbReference type="ARBA" id="ARBA00023326"/>
    </source>
</evidence>
<evidence type="ECO:0000256" key="3">
    <source>
        <dbReference type="ARBA" id="ARBA00023295"/>
    </source>
</evidence>
<evidence type="ECO:0000256" key="2">
    <source>
        <dbReference type="ARBA" id="ARBA00023277"/>
    </source>
</evidence>
<feature type="active site" evidence="5">
    <location>
        <position position="417"/>
    </location>
</feature>
<dbReference type="GO" id="GO:0030245">
    <property type="term" value="P:cellulose catabolic process"/>
    <property type="evidence" value="ECO:0007669"/>
    <property type="project" value="UniProtKB-KW"/>
</dbReference>
<evidence type="ECO:0000256" key="5">
    <source>
        <dbReference type="PROSITE-ProRule" id="PRU10059"/>
    </source>
</evidence>
<keyword evidence="2 5" id="KW-0119">Carbohydrate metabolism</keyword>
<proteinExistence type="inferred from homology"/>
<keyword evidence="4 5" id="KW-0624">Polysaccharide degradation</keyword>
<evidence type="ECO:0000259" key="7">
    <source>
        <dbReference type="Pfam" id="PF00759"/>
    </source>
</evidence>
<feature type="signal peptide" evidence="6">
    <location>
        <begin position="1"/>
        <end position="23"/>
    </location>
</feature>
<comment type="similarity">
    <text evidence="5 6">Belongs to the glycosyl hydrolase 9 (cellulase E) family.</text>
</comment>
<dbReference type="GO" id="GO:0008810">
    <property type="term" value="F:cellulase activity"/>
    <property type="evidence" value="ECO:0007669"/>
    <property type="project" value="UniProtKB-EC"/>
</dbReference>